<evidence type="ECO:0000256" key="2">
    <source>
        <dbReference type="SAM" id="Phobius"/>
    </source>
</evidence>
<dbReference type="Pfam" id="PF00226">
    <property type="entry name" value="DnaJ"/>
    <property type="match status" value="1"/>
</dbReference>
<dbReference type="SMART" id="SM00271">
    <property type="entry name" value="DnaJ"/>
    <property type="match status" value="1"/>
</dbReference>
<dbReference type="PANTHER" id="PTHR44825">
    <property type="match status" value="1"/>
</dbReference>
<evidence type="ECO:0000259" key="3">
    <source>
        <dbReference type="PROSITE" id="PS50076"/>
    </source>
</evidence>
<dbReference type="PRINTS" id="PR00625">
    <property type="entry name" value="JDOMAIN"/>
</dbReference>
<dbReference type="EMBL" id="JACHGG010000001">
    <property type="protein sequence ID" value="MBB6057869.1"/>
    <property type="molecule type" value="Genomic_DNA"/>
</dbReference>
<evidence type="ECO:0000313" key="4">
    <source>
        <dbReference type="EMBL" id="MBB6057869.1"/>
    </source>
</evidence>
<dbReference type="PROSITE" id="PS50076">
    <property type="entry name" value="DNAJ_2"/>
    <property type="match status" value="1"/>
</dbReference>
<organism evidence="4 5">
    <name type="scientific">Hymenobacter luteus</name>
    <dbReference type="NCBI Taxonomy" id="1411122"/>
    <lineage>
        <taxon>Bacteria</taxon>
        <taxon>Pseudomonadati</taxon>
        <taxon>Bacteroidota</taxon>
        <taxon>Cytophagia</taxon>
        <taxon>Cytophagales</taxon>
        <taxon>Hymenobacteraceae</taxon>
        <taxon>Hymenobacter</taxon>
    </lineage>
</organism>
<keyword evidence="2" id="KW-0472">Membrane</keyword>
<feature type="transmembrane region" description="Helical" evidence="2">
    <location>
        <begin position="247"/>
        <end position="266"/>
    </location>
</feature>
<keyword evidence="2" id="KW-0812">Transmembrane</keyword>
<protein>
    <recommendedName>
        <fullName evidence="3">J domain-containing protein</fullName>
    </recommendedName>
</protein>
<dbReference type="PANTHER" id="PTHR44825:SF1">
    <property type="entry name" value="DNAJ HOMOLOG SUBFAMILY C MEMBER 4"/>
    <property type="match status" value="1"/>
</dbReference>
<evidence type="ECO:0000256" key="1">
    <source>
        <dbReference type="SAM" id="MobiDB-lite"/>
    </source>
</evidence>
<dbReference type="Proteomes" id="UP000532746">
    <property type="component" value="Unassembled WGS sequence"/>
</dbReference>
<dbReference type="InterPro" id="IPR052763">
    <property type="entry name" value="DnaJ_C4"/>
</dbReference>
<feature type="domain" description="J" evidence="3">
    <location>
        <begin position="3"/>
        <end position="67"/>
    </location>
</feature>
<gene>
    <name evidence="4" type="ORF">HNQ93_000699</name>
</gene>
<dbReference type="InterPro" id="IPR001623">
    <property type="entry name" value="DnaJ_domain"/>
</dbReference>
<dbReference type="InterPro" id="IPR036869">
    <property type="entry name" value="J_dom_sf"/>
</dbReference>
<dbReference type="SUPFAM" id="SSF46565">
    <property type="entry name" value="Chaperone J-domain"/>
    <property type="match status" value="1"/>
</dbReference>
<keyword evidence="2" id="KW-1133">Transmembrane helix</keyword>
<evidence type="ECO:0000313" key="5">
    <source>
        <dbReference type="Proteomes" id="UP000532746"/>
    </source>
</evidence>
<keyword evidence="5" id="KW-1185">Reference proteome</keyword>
<proteinExistence type="predicted"/>
<name>A0A7W9SZ54_9BACT</name>
<feature type="region of interest" description="Disordered" evidence="1">
    <location>
        <begin position="73"/>
        <end position="105"/>
    </location>
</feature>
<sequence length="269" mass="30315">MSTFYATLEVGEQATPEEIRRAYRRLVLLTHPDRTPDPAAHERYLAINAAYEVLSQPARRQLYDAALAIRRRPPDPSATLPPQAAPTRAQAEVRQRRAAARRRGPAPDPYAALYARYAPWGRRFCRLMLVFCGLLVLDFCWTREYPRERVQSVERHSMSSRRSGSVTYYTVRTPHVNFRTYEYNWEVGTALTIRASALFGQVRAVAVSGQRLERADDVTIYGNFLFAPLLLLLVAALGARTHSSPGLALNCGVGCGLLLIVILYFMRSA</sequence>
<dbReference type="AlphaFoldDB" id="A0A7W9SZ54"/>
<comment type="caution">
    <text evidence="4">The sequence shown here is derived from an EMBL/GenBank/DDBJ whole genome shotgun (WGS) entry which is preliminary data.</text>
</comment>
<reference evidence="4 5" key="1">
    <citation type="submission" date="2020-08" db="EMBL/GenBank/DDBJ databases">
        <title>Genomic Encyclopedia of Type Strains, Phase IV (KMG-IV): sequencing the most valuable type-strain genomes for metagenomic binning, comparative biology and taxonomic classification.</title>
        <authorList>
            <person name="Goeker M."/>
        </authorList>
    </citation>
    <scope>NUCLEOTIDE SEQUENCE [LARGE SCALE GENOMIC DNA]</scope>
    <source>
        <strain evidence="4 5">DSM 26718</strain>
    </source>
</reference>
<dbReference type="RefSeq" id="WP_183401940.1">
    <property type="nucleotide sequence ID" value="NZ_JACHGG010000001.1"/>
</dbReference>
<dbReference type="CDD" id="cd06257">
    <property type="entry name" value="DnaJ"/>
    <property type="match status" value="1"/>
</dbReference>
<feature type="transmembrane region" description="Helical" evidence="2">
    <location>
        <begin position="220"/>
        <end position="241"/>
    </location>
</feature>
<dbReference type="Gene3D" id="1.10.287.110">
    <property type="entry name" value="DnaJ domain"/>
    <property type="match status" value="1"/>
</dbReference>
<accession>A0A7W9SZ54</accession>